<reference evidence="1" key="2">
    <citation type="journal article" date="2015" name="Fish Shellfish Immunol.">
        <title>Early steps in the European eel (Anguilla anguilla)-Vibrio vulnificus interaction in the gills: Role of the RtxA13 toxin.</title>
        <authorList>
            <person name="Callol A."/>
            <person name="Pajuelo D."/>
            <person name="Ebbesson L."/>
            <person name="Teles M."/>
            <person name="MacKenzie S."/>
            <person name="Amaro C."/>
        </authorList>
    </citation>
    <scope>NUCLEOTIDE SEQUENCE</scope>
</reference>
<accession>A0A0E9T665</accession>
<evidence type="ECO:0000313" key="1">
    <source>
        <dbReference type="EMBL" id="JAH49136.1"/>
    </source>
</evidence>
<dbReference type="EMBL" id="GBXM01059441">
    <property type="protein sequence ID" value="JAH49136.1"/>
    <property type="molecule type" value="Transcribed_RNA"/>
</dbReference>
<name>A0A0E9T665_ANGAN</name>
<reference evidence="1" key="1">
    <citation type="submission" date="2014-11" db="EMBL/GenBank/DDBJ databases">
        <authorList>
            <person name="Amaro Gonzalez C."/>
        </authorList>
    </citation>
    <scope>NUCLEOTIDE SEQUENCE</scope>
</reference>
<sequence>MSQTLPQTQSFLLLHTFCFLFLHCIRGVILQYDICILQE</sequence>
<organism evidence="1">
    <name type="scientific">Anguilla anguilla</name>
    <name type="common">European freshwater eel</name>
    <name type="synonym">Muraena anguilla</name>
    <dbReference type="NCBI Taxonomy" id="7936"/>
    <lineage>
        <taxon>Eukaryota</taxon>
        <taxon>Metazoa</taxon>
        <taxon>Chordata</taxon>
        <taxon>Craniata</taxon>
        <taxon>Vertebrata</taxon>
        <taxon>Euteleostomi</taxon>
        <taxon>Actinopterygii</taxon>
        <taxon>Neopterygii</taxon>
        <taxon>Teleostei</taxon>
        <taxon>Anguilliformes</taxon>
        <taxon>Anguillidae</taxon>
        <taxon>Anguilla</taxon>
    </lineage>
</organism>
<protein>
    <submittedName>
        <fullName evidence="1">Uncharacterized protein</fullName>
    </submittedName>
</protein>
<proteinExistence type="predicted"/>
<dbReference type="AlphaFoldDB" id="A0A0E9T665"/>